<dbReference type="Gene3D" id="3.30.70.20">
    <property type="match status" value="1"/>
</dbReference>
<dbReference type="SUPFAM" id="SSF55718">
    <property type="entry name" value="SCP-like"/>
    <property type="match status" value="1"/>
</dbReference>
<dbReference type="Proteomes" id="UP000246085">
    <property type="component" value="Chromosome BRAD3257"/>
</dbReference>
<dbReference type="InterPro" id="IPR036527">
    <property type="entry name" value="SCP2_sterol-bd_dom_sf"/>
</dbReference>
<proteinExistence type="predicted"/>
<accession>A0A2U3PUW8</accession>
<evidence type="ECO:0000256" key="3">
    <source>
        <dbReference type="ARBA" id="ARBA00023014"/>
    </source>
</evidence>
<evidence type="ECO:0000259" key="4">
    <source>
        <dbReference type="PROSITE" id="PS51379"/>
    </source>
</evidence>
<keyword evidence="1" id="KW-0479">Metal-binding</keyword>
<organism evidence="5 6">
    <name type="scientific">Bradyrhizobium vignae</name>
    <dbReference type="NCBI Taxonomy" id="1549949"/>
    <lineage>
        <taxon>Bacteria</taxon>
        <taxon>Pseudomonadati</taxon>
        <taxon>Pseudomonadota</taxon>
        <taxon>Alphaproteobacteria</taxon>
        <taxon>Hyphomicrobiales</taxon>
        <taxon>Nitrobacteraceae</taxon>
        <taxon>Bradyrhizobium</taxon>
    </lineage>
</organism>
<dbReference type="KEGG" id="bvz:BRAD3257_1829"/>
<evidence type="ECO:0000313" key="5">
    <source>
        <dbReference type="EMBL" id="SPP92943.1"/>
    </source>
</evidence>
<dbReference type="Gene3D" id="3.30.1050.10">
    <property type="entry name" value="SCP2 sterol-binding domain"/>
    <property type="match status" value="1"/>
</dbReference>
<evidence type="ECO:0000313" key="6">
    <source>
        <dbReference type="Proteomes" id="UP000246085"/>
    </source>
</evidence>
<dbReference type="RefSeq" id="WP_122401452.1">
    <property type="nucleotide sequence ID" value="NZ_LS398110.1"/>
</dbReference>
<feature type="domain" description="4Fe-4S ferredoxin-type" evidence="4">
    <location>
        <begin position="181"/>
        <end position="210"/>
    </location>
</feature>
<dbReference type="PANTHER" id="PTHR42827:SF1">
    <property type="entry name" value="IRON-SULFUR CLUSTER-BINDING PROTEIN"/>
    <property type="match status" value="1"/>
</dbReference>
<evidence type="ECO:0000256" key="1">
    <source>
        <dbReference type="ARBA" id="ARBA00022723"/>
    </source>
</evidence>
<dbReference type="Pfam" id="PF00037">
    <property type="entry name" value="Fer4"/>
    <property type="match status" value="1"/>
</dbReference>
<gene>
    <name evidence="5" type="ORF">BRAD3257_1829</name>
</gene>
<dbReference type="InterPro" id="IPR017900">
    <property type="entry name" value="4Fe4S_Fe_S_CS"/>
</dbReference>
<dbReference type="GO" id="GO:0046872">
    <property type="term" value="F:metal ion binding"/>
    <property type="evidence" value="ECO:0007669"/>
    <property type="project" value="UniProtKB-KW"/>
</dbReference>
<sequence>MAGLNDHPIAERIRLNPPAPPTKLSLDALKSLVMECGADDCGIVSLDDPLLQDEAVHARRAFGGAKLAVSIVSRTHRAPIRSPTRSAANNEFHQVSHDVDDIARELVRRLEDMGISALNPPMAFPMEFDRYPERAWVVSHKLVAEAAGMGKRGIHRSVIHPKFGSFILLGTVLVDLEVEAPATSLDYNPCFECKLCVVACPVGAIKPDGYFDFSSCLNHNYQQFMGGFAHWIEDIADAKSAKDYRNRQPLAETVKRWQSLSYGPNYNAAYCVAVCPAGEHVMADYLADRKGHVETILKPLQEKIEQLYVVRDSDAASHAAKMFPHKTLRFVRTSARATSIGAFLFGMGLSFQRGKSKGLNATYHFVFTGEQPAEATVVIRNQKLTVTNGLSGTADLRIQADSTAWLQTLTGRLSVVLALAQRKIRLKGPPKLLKAFGACFPS</sequence>
<dbReference type="EMBL" id="LS398110">
    <property type="protein sequence ID" value="SPP92943.1"/>
    <property type="molecule type" value="Genomic_DNA"/>
</dbReference>
<dbReference type="Pfam" id="PF02036">
    <property type="entry name" value="SCP2"/>
    <property type="match status" value="1"/>
</dbReference>
<protein>
    <submittedName>
        <fullName evidence="5">4Fe-4S ferredoxin iron-sulfur binding domain protein</fullName>
    </submittedName>
</protein>
<keyword evidence="3" id="KW-0411">Iron-sulfur</keyword>
<dbReference type="InterPro" id="IPR003033">
    <property type="entry name" value="SCP2_sterol-bd_dom"/>
</dbReference>
<dbReference type="SUPFAM" id="SSF46548">
    <property type="entry name" value="alpha-helical ferredoxin"/>
    <property type="match status" value="1"/>
</dbReference>
<dbReference type="AlphaFoldDB" id="A0A2U3PUW8"/>
<dbReference type="PROSITE" id="PS51379">
    <property type="entry name" value="4FE4S_FER_2"/>
    <property type="match status" value="1"/>
</dbReference>
<dbReference type="InterPro" id="IPR017896">
    <property type="entry name" value="4Fe4S_Fe-S-bd"/>
</dbReference>
<name>A0A2U3PUW8_9BRAD</name>
<dbReference type="PANTHER" id="PTHR42827">
    <property type="entry name" value="IRON-SULFUR CLUSTER-BINDING PROTEIN-RELATED"/>
    <property type="match status" value="1"/>
</dbReference>
<dbReference type="GO" id="GO:0051536">
    <property type="term" value="F:iron-sulfur cluster binding"/>
    <property type="evidence" value="ECO:0007669"/>
    <property type="project" value="UniProtKB-KW"/>
</dbReference>
<evidence type="ECO:0000256" key="2">
    <source>
        <dbReference type="ARBA" id="ARBA00023004"/>
    </source>
</evidence>
<dbReference type="PROSITE" id="PS00198">
    <property type="entry name" value="4FE4S_FER_1"/>
    <property type="match status" value="1"/>
</dbReference>
<keyword evidence="2" id="KW-0408">Iron</keyword>
<reference evidence="5 6" key="1">
    <citation type="submission" date="2018-03" db="EMBL/GenBank/DDBJ databases">
        <authorList>
            <person name="Gully D."/>
        </authorList>
    </citation>
    <scope>NUCLEOTIDE SEQUENCE [LARGE SCALE GENOMIC DNA]</scope>
    <source>
        <strain evidence="5">ORS3257</strain>
    </source>
</reference>